<dbReference type="OrthoDB" id="3351617at2759"/>
<keyword evidence="1" id="KW-1133">Transmembrane helix</keyword>
<organism evidence="2 3">
    <name type="scientific">Coprinopsis cinerea (strain Okayama-7 / 130 / ATCC MYA-4618 / FGSC 9003)</name>
    <name type="common">Inky cap fungus</name>
    <name type="synonym">Hormographiella aspergillata</name>
    <dbReference type="NCBI Taxonomy" id="240176"/>
    <lineage>
        <taxon>Eukaryota</taxon>
        <taxon>Fungi</taxon>
        <taxon>Dikarya</taxon>
        <taxon>Basidiomycota</taxon>
        <taxon>Agaricomycotina</taxon>
        <taxon>Agaricomycetes</taxon>
        <taxon>Agaricomycetidae</taxon>
        <taxon>Agaricales</taxon>
        <taxon>Agaricineae</taxon>
        <taxon>Psathyrellaceae</taxon>
        <taxon>Coprinopsis</taxon>
    </lineage>
</organism>
<protein>
    <submittedName>
        <fullName evidence="2">Uncharacterized protein</fullName>
    </submittedName>
</protein>
<accession>A8PF55</accession>
<dbReference type="EMBL" id="AACS02000008">
    <property type="protein sequence ID" value="EAU80985.2"/>
    <property type="molecule type" value="Genomic_DNA"/>
</dbReference>
<dbReference type="OMA" id="IGRIAPH"/>
<feature type="transmembrane region" description="Helical" evidence="1">
    <location>
        <begin position="58"/>
        <end position="77"/>
    </location>
</feature>
<proteinExistence type="predicted"/>
<dbReference type="VEuPathDB" id="FungiDB:CC1G_03161"/>
<feature type="transmembrane region" description="Helical" evidence="1">
    <location>
        <begin position="175"/>
        <end position="194"/>
    </location>
</feature>
<feature type="transmembrane region" description="Helical" evidence="1">
    <location>
        <begin position="214"/>
        <end position="243"/>
    </location>
</feature>
<feature type="transmembrane region" description="Helical" evidence="1">
    <location>
        <begin position="109"/>
        <end position="129"/>
    </location>
</feature>
<reference evidence="2 3" key="1">
    <citation type="journal article" date="2010" name="Proc. Natl. Acad. Sci. U.S.A.">
        <title>Insights into evolution of multicellular fungi from the assembled chromosomes of the mushroom Coprinopsis cinerea (Coprinus cinereus).</title>
        <authorList>
            <person name="Stajich J.E."/>
            <person name="Wilke S.K."/>
            <person name="Ahren D."/>
            <person name="Au C.H."/>
            <person name="Birren B.W."/>
            <person name="Borodovsky M."/>
            <person name="Burns C."/>
            <person name="Canback B."/>
            <person name="Casselton L.A."/>
            <person name="Cheng C.K."/>
            <person name="Deng J."/>
            <person name="Dietrich F.S."/>
            <person name="Fargo D.C."/>
            <person name="Farman M.L."/>
            <person name="Gathman A.C."/>
            <person name="Goldberg J."/>
            <person name="Guigo R."/>
            <person name="Hoegger P.J."/>
            <person name="Hooker J.B."/>
            <person name="Huggins A."/>
            <person name="James T.Y."/>
            <person name="Kamada T."/>
            <person name="Kilaru S."/>
            <person name="Kodira C."/>
            <person name="Kues U."/>
            <person name="Kupfer D."/>
            <person name="Kwan H.S."/>
            <person name="Lomsadze A."/>
            <person name="Li W."/>
            <person name="Lilly W.W."/>
            <person name="Ma L.J."/>
            <person name="Mackey A.J."/>
            <person name="Manning G."/>
            <person name="Martin F."/>
            <person name="Muraguchi H."/>
            <person name="Natvig D.O."/>
            <person name="Palmerini H."/>
            <person name="Ramesh M.A."/>
            <person name="Rehmeyer C.J."/>
            <person name="Roe B.A."/>
            <person name="Shenoy N."/>
            <person name="Stanke M."/>
            <person name="Ter-Hovhannisyan V."/>
            <person name="Tunlid A."/>
            <person name="Velagapudi R."/>
            <person name="Vision T.J."/>
            <person name="Zeng Q."/>
            <person name="Zolan M.E."/>
            <person name="Pukkila P.J."/>
        </authorList>
    </citation>
    <scope>NUCLEOTIDE SEQUENCE [LARGE SCALE GENOMIC DNA]</scope>
    <source>
        <strain evidence="3">Okayama-7 / 130 / ATCC MYA-4618 / FGSC 9003</strain>
    </source>
</reference>
<keyword evidence="1" id="KW-0472">Membrane</keyword>
<evidence type="ECO:0000313" key="2">
    <source>
        <dbReference type="EMBL" id="EAU80985.2"/>
    </source>
</evidence>
<dbReference type="AlphaFoldDB" id="A8PF55"/>
<dbReference type="Proteomes" id="UP000001861">
    <property type="component" value="Unassembled WGS sequence"/>
</dbReference>
<dbReference type="GeneID" id="6017588"/>
<name>A8PF55_COPC7</name>
<dbReference type="KEGG" id="cci:CC1G_03161"/>
<feature type="transmembrane region" description="Helical" evidence="1">
    <location>
        <begin position="21"/>
        <end position="46"/>
    </location>
</feature>
<dbReference type="HOGENOM" id="CLU_044614_4_0_1"/>
<keyword evidence="1" id="KW-0812">Transmembrane</keyword>
<comment type="caution">
    <text evidence="2">The sequence shown here is derived from an EMBL/GenBank/DDBJ whole genome shotgun (WGS) entry which is preliminary data.</text>
</comment>
<evidence type="ECO:0000256" key="1">
    <source>
        <dbReference type="SAM" id="Phobius"/>
    </source>
</evidence>
<evidence type="ECO:0000313" key="3">
    <source>
        <dbReference type="Proteomes" id="UP000001861"/>
    </source>
</evidence>
<feature type="transmembrane region" description="Helical" evidence="1">
    <location>
        <begin position="141"/>
        <end position="163"/>
    </location>
</feature>
<dbReference type="InParanoid" id="A8PF55"/>
<sequence length="334" mass="37874">MSTGPSQAEIDLYGTVVARSVYANVTLTFMDVGIQLFMCLYGLSTFLETPKSLRKGRVPFVAISFIIWATSSFTAILDSYVNFQTLFDAGPTGSDYVVQWRRYNANSNWFQYAISTSLLVYIAIGDCLMLYRCFVLWRDRLWVMVLPVLTFLASVALGILNVYPWSRFISRVPTSAWTLVSVAMNIMVTVLIVVRLTRARRDIERAMPGNDTRVYSGIIAIVIESATPVTVFGILFSLMVLLMYRWETLYHQVTVAYAFETVFAMLYYSFCALSPQMIIFRVTTGRSWTTTYDREKAAAAFSRPLEFRHTTTDHTGLYLHGEQTSGPNEGQLEV</sequence>
<feature type="transmembrane region" description="Helical" evidence="1">
    <location>
        <begin position="249"/>
        <end position="270"/>
    </location>
</feature>
<gene>
    <name evidence="2" type="ORF">CC1G_03161</name>
</gene>
<keyword evidence="3" id="KW-1185">Reference proteome</keyword>
<dbReference type="RefSeq" id="XP_001840932.2">
    <property type="nucleotide sequence ID" value="XM_001840880.2"/>
</dbReference>